<feature type="compositionally biased region" description="Basic and acidic residues" evidence="1">
    <location>
        <begin position="38"/>
        <end position="48"/>
    </location>
</feature>
<keyword evidence="3" id="KW-1185">Reference proteome</keyword>
<feature type="region of interest" description="Disordered" evidence="1">
    <location>
        <begin position="24"/>
        <end position="81"/>
    </location>
</feature>
<feature type="compositionally biased region" description="Basic and acidic residues" evidence="1">
    <location>
        <begin position="2772"/>
        <end position="2785"/>
    </location>
</feature>
<reference evidence="2" key="1">
    <citation type="submission" date="2023-06" db="EMBL/GenBank/DDBJ databases">
        <authorList>
            <consortium name="Lawrence Berkeley National Laboratory"/>
            <person name="Ahrendt S."/>
            <person name="Sahu N."/>
            <person name="Indic B."/>
            <person name="Wong-Bajracharya J."/>
            <person name="Merenyi Z."/>
            <person name="Ke H.-M."/>
            <person name="Monk M."/>
            <person name="Kocsube S."/>
            <person name="Drula E."/>
            <person name="Lipzen A."/>
            <person name="Balint B."/>
            <person name="Henrissat B."/>
            <person name="Andreopoulos B."/>
            <person name="Martin F.M."/>
            <person name="Harder C.B."/>
            <person name="Rigling D."/>
            <person name="Ford K.L."/>
            <person name="Foster G.D."/>
            <person name="Pangilinan J."/>
            <person name="Papanicolaou A."/>
            <person name="Barry K."/>
            <person name="LaButti K."/>
            <person name="Viragh M."/>
            <person name="Koriabine M."/>
            <person name="Yan M."/>
            <person name="Riley R."/>
            <person name="Champramary S."/>
            <person name="Plett K.L."/>
            <person name="Tsai I.J."/>
            <person name="Slot J."/>
            <person name="Sipos G."/>
            <person name="Plett J."/>
            <person name="Nagy L.G."/>
            <person name="Grigoriev I.V."/>
        </authorList>
    </citation>
    <scope>NUCLEOTIDE SEQUENCE</scope>
    <source>
        <strain evidence="2">FPL87.14</strain>
    </source>
</reference>
<feature type="region of interest" description="Disordered" evidence="1">
    <location>
        <begin position="1954"/>
        <end position="1978"/>
    </location>
</feature>
<feature type="region of interest" description="Disordered" evidence="1">
    <location>
        <begin position="2221"/>
        <end position="2247"/>
    </location>
</feature>
<feature type="compositionally biased region" description="Polar residues" evidence="1">
    <location>
        <begin position="1046"/>
        <end position="1065"/>
    </location>
</feature>
<feature type="region of interest" description="Disordered" evidence="1">
    <location>
        <begin position="1302"/>
        <end position="1334"/>
    </location>
</feature>
<feature type="region of interest" description="Disordered" evidence="1">
    <location>
        <begin position="1390"/>
        <end position="1425"/>
    </location>
</feature>
<feature type="region of interest" description="Disordered" evidence="1">
    <location>
        <begin position="1993"/>
        <end position="2017"/>
    </location>
</feature>
<comment type="caution">
    <text evidence="2">The sequence shown here is derived from an EMBL/GenBank/DDBJ whole genome shotgun (WGS) entry which is preliminary data.</text>
</comment>
<feature type="region of interest" description="Disordered" evidence="1">
    <location>
        <begin position="3004"/>
        <end position="3041"/>
    </location>
</feature>
<feature type="compositionally biased region" description="Polar residues" evidence="1">
    <location>
        <begin position="63"/>
        <end position="78"/>
    </location>
</feature>
<feature type="region of interest" description="Disordered" evidence="1">
    <location>
        <begin position="2304"/>
        <end position="2618"/>
    </location>
</feature>
<feature type="compositionally biased region" description="Basic and acidic residues" evidence="1">
    <location>
        <begin position="2840"/>
        <end position="2863"/>
    </location>
</feature>
<feature type="compositionally biased region" description="Low complexity" evidence="1">
    <location>
        <begin position="2320"/>
        <end position="2337"/>
    </location>
</feature>
<protein>
    <submittedName>
        <fullName evidence="2">Uncharacterized protein</fullName>
    </submittedName>
</protein>
<organism evidence="2 3">
    <name type="scientific">Armillaria borealis</name>
    <dbReference type="NCBI Taxonomy" id="47425"/>
    <lineage>
        <taxon>Eukaryota</taxon>
        <taxon>Fungi</taxon>
        <taxon>Dikarya</taxon>
        <taxon>Basidiomycota</taxon>
        <taxon>Agaricomycotina</taxon>
        <taxon>Agaricomycetes</taxon>
        <taxon>Agaricomycetidae</taxon>
        <taxon>Agaricales</taxon>
        <taxon>Marasmiineae</taxon>
        <taxon>Physalacriaceae</taxon>
        <taxon>Armillaria</taxon>
    </lineage>
</organism>
<sequence>MTTAVVDPVLQPITLANAPVREKAEDFGGAAPRDAEDDFKVAADKPKDASTTPIVKPEDKENVGTQEEQTSLSVSDDSTVPKVTPAIDDTVLAVEIPTELGMDKKASSIPVTVALTSDMVSSSVLAVEHSEDTQVKNDNELASVIDSPNEEVSSLPVSVTPQPTKVDGIPAPVLNPTFENQVKFVAPEQLDFSSRPSDVKTDVVAIDDDVPDALEGISSADKATIPDNAPVAAGGVPLVEGAIAIERLQAAKDEAILGEESLGKEEHPEVTAPVAQKEPGLKDIPVLDSAQSPQEPPTVATTSIVEKGAVIEDAIVIEKAPLIEEEERVAAAEGTVAVEATPATIASENFEAPSASFLEAPIPEGTTVEQPVSADVVGEIIVAEGTMAESVKTGEEVGGEEDLQLATTIATKTTLEDETPTVFVIDAASVKEGEAAMFEAKEDELEKIPAVEAGPIVEVKELDKAGALPSVERHGSPSLAEEALIVEVATSKEAGPAEAVIEGSSTSAVTVPPVEEPTSAEDASIESAEQVTVEQPSTATVLTASVVSEEILLGESVTSVESPAVEEKVIVSSTPNVRDAPIIVEHLDPVALTSVIEDPLAVPIVDNVSVAKVSTGEVENNSSTPVAEVTTAAEVDLTFATDEPAEIVEPSEEVPAAHVPFVRQPSAVEAPVGDKSMVAEETSASEVASIPAGDTLAIEEATGEPTVAGIPETEIAVETTSLVVDETPANHAPVAIPVSTKELQAAETETPVEKELPVDDSLIVEEITATEELSAVEQGVQVFNISENPPAVEEVLEEASVIRPSPTTEDVTVGAKTSSVEVGGVSVAELSLNENVIVKPDQRVIEPHTSACPDPVVEEVVTLVAEPTGVAEKVVAVVTSPVEHVSFDDDAVPLVDKAKASPTAADDFPAEQEGKLGGDPVAVEPVVFEKVGIIDKETVLKVDQSSVEVPFGTDIEKAHVKDAPIEGTAETTAEANPVVAEVVVEPQGAESIDIVSHEERIGADEPSIVVEKVKEDGVYAAPSSGTGTAVDEASGIERKRAEEEASTQLDDYAPSSQETSSTESIVASLDEEKPEEGETLAQVDQAVIEDNNITDESQVVDSSIEVNDSTPIAVIEAPVVIDLHETELTLTSTASLDEVAVNPVSNLPLTEREPNIDADSHSATLLTPVGAEIEHPKSPWTPSYSVTTQGPGIPAEEDIPAIEDLPSSLSQVPVVALTPVDSSAPLDETQSSSEILEDRPKSPWTPSYSVSIQGSPLHGTVALDEIERVDGTIVTDIPVADEPASSQTNIPDEVKAATELVKDESQEEESIVQPQSTLITEEQREATGEVISSSAPESVIEKIIDDIKLPIEEEHTSLKELTTDAGIDRPASSQATSYSATEGIVSTASESTLATSLVPENVVSEESSQVEEPYAPQESMHEVADKPEVTIISQPVVIAEDAATEPPPTGAVGVEVHDLHAVERPVELIASPFVELQSERTDGIASTPELDDNLEKPVDVKVDVESHTEETVISSEESQLPVVQEPVLSSTPLAHEDAVVDQTPEVEEPSVPSATIPEVESVRIDVGEVVVPQTYIAAEAEATTETLPTVDESPKDPSFVKTVSAQLESDSVIQEVIPTPEPVSEAEVKLRVQISSSEELLTPAPEIERPASPWTPSYSVIQQGHVTPTSEVETILPTSGASIDAPAPNEHIVQAEPTPEDLSTNVELSIELPQVLAVVPDVSGGREIAKEDPEDVHPSTATDVEILHESDTTLLSANTEIDRPSSPWTPSYSVTQQGRASSVPESDLDVESAENEVPAKDGLDEDIASLVPEPQRQVESAEPVVVAHTPVPAAEDEQINGEPKLPVEGEIASSVLEHEHEVAATQEEPLGQVDASLTIPVVEEVPVVVAVPLAGPELHAVIASTPEPEVEPVVKEPAESVLDVRAVPTVSEPGNDLEPAVEDDAVSVEQHKKVTVSSSEPARDMGPAVNGKQAEEGHKEEIVPAAPELEFDAESSVKNETVVSEPLARVEEGESKGGARVISHAQVPVDEIKSVVKDEPGEDGDDEEATSVIPVSIEKEKQAETGHVSSPEVEPVMNDELVQEEEVTLPTPEPEHDSKPVLEDVQFEDKTELHVAKATLLVPEPELQNVTPEQDTESAVKGETVEDGRDNQVVSPAPVSATKEEYDEQVVPPAEESSAKGETAGDEHDQHAAIVPESEQHIGTVVEDKLVVQDELIKEGQDNEVIPASSEPVVEDKQSEEQIAAPSSELVREIEAAAVVEPVAAPEPEPYVEPVVEAKVEHVASPAPDLHHEIEAVEKEVEEPAANVLDEQASLPVPEPESAVVEAEPVASPAPVEIKSESAIVDDSALSQDSSIESKANDEQIELFVTKEVPGPQEDATLPAPKAEPGSVAKAEEGQVVQEIESAAEEVEGGHEVVEEHIEQEASTAQESLAKDEPTHAEQVVVPVLETEQRTEVVVDAKDSEDEPVTPEPVAEDEPDKDGHDDEAVPQDELPEGRDEEVTPPAPDFDSPAKDESLKDEQATSPAAQPAPVLKEEPADTEPIPEKKVEEPVPEPGAVKDEVVIPPAPEPATEIKSLEEVALAAPELDSPVKEKSFEDEQATSPAAQPAPVLKEQVDVEPVPELQQEIKIVEKEVDEPAGDVQAQFAVPEPAVVEEEPVIPPAPEPATEIKSLVVEGEPDVEPKAEEGVESVVKDEDQLAVPLAAEIKTESVISPTPELVTESESVVVDEPSVELYVEPKAEEVQVEIKSAVKDLDEQVEDKPELLEEPIALKHEDVVDVHSEEAASPEPVIKDEPEPQQEQLEKIEVELAEEEAFEPVVKEEQVEAVASKEQPSLEQVHVEPGEEASDDKQEAEPAAKDEDAVATDSVEENTIDSRELSVDTSSFTDSTKSPWTPSHSMTTQDVGSPDVEMKKDLPGQAFPVTEEDRKSVGSLDTVNESADVVPETLEVPFTRKRLESSASARLLRGALHKVPEGRASLDMAQGEFTKLPLPVVDTSTVGIVETLTTEQETGSASSDESDGSSDDSSEAEHKGRWCVVM</sequence>
<feature type="compositionally biased region" description="Basic and acidic residues" evidence="1">
    <location>
        <begin position="2792"/>
        <end position="2803"/>
    </location>
</feature>
<feature type="compositionally biased region" description="Polar residues" evidence="1">
    <location>
        <begin position="2349"/>
        <end position="2358"/>
    </location>
</feature>
<accession>A0AA39K0T0</accession>
<feature type="region of interest" description="Disordered" evidence="1">
    <location>
        <begin position="499"/>
        <end position="523"/>
    </location>
</feature>
<feature type="region of interest" description="Disordered" evidence="1">
    <location>
        <begin position="1220"/>
        <end position="1247"/>
    </location>
</feature>
<feature type="compositionally biased region" description="Polar residues" evidence="1">
    <location>
        <begin position="1766"/>
        <end position="1784"/>
    </location>
</feature>
<feature type="compositionally biased region" description="Acidic residues" evidence="1">
    <location>
        <begin position="2040"/>
        <end position="2049"/>
    </location>
</feature>
<feature type="compositionally biased region" description="Basic and acidic residues" evidence="1">
    <location>
        <begin position="2451"/>
        <end position="2462"/>
    </location>
</feature>
<feature type="compositionally biased region" description="Polar residues" evidence="1">
    <location>
        <begin position="3004"/>
        <end position="3013"/>
    </location>
</feature>
<proteinExistence type="predicted"/>
<gene>
    <name evidence="2" type="ORF">EV421DRAFT_1778795</name>
</gene>
<feature type="region of interest" description="Disordered" evidence="1">
    <location>
        <begin position="2772"/>
        <end position="2803"/>
    </location>
</feature>
<evidence type="ECO:0000256" key="1">
    <source>
        <dbReference type="SAM" id="MobiDB-lite"/>
    </source>
</evidence>
<dbReference type="Proteomes" id="UP001175226">
    <property type="component" value="Unassembled WGS sequence"/>
</dbReference>
<evidence type="ECO:0000313" key="3">
    <source>
        <dbReference type="Proteomes" id="UP001175226"/>
    </source>
</evidence>
<feature type="compositionally biased region" description="Acidic residues" evidence="1">
    <location>
        <begin position="2463"/>
        <end position="2480"/>
    </location>
</feature>
<name>A0AA39K0T0_9AGAR</name>
<feature type="region of interest" description="Disordered" evidence="1">
    <location>
        <begin position="2031"/>
        <end position="2077"/>
    </location>
</feature>
<feature type="region of interest" description="Disordered" evidence="1">
    <location>
        <begin position="1755"/>
        <end position="1796"/>
    </location>
</feature>
<feature type="compositionally biased region" description="Basic and acidic residues" evidence="1">
    <location>
        <begin position="2511"/>
        <end position="2522"/>
    </location>
</feature>
<feature type="region of interest" description="Disordered" evidence="1">
    <location>
        <begin position="2124"/>
        <end position="2189"/>
    </location>
</feature>
<feature type="compositionally biased region" description="Acidic residues" evidence="1">
    <location>
        <begin position="3019"/>
        <end position="3029"/>
    </location>
</feature>
<feature type="compositionally biased region" description="Basic and acidic residues" evidence="1">
    <location>
        <begin position="2138"/>
        <end position="2150"/>
    </location>
</feature>
<feature type="compositionally biased region" description="Basic and acidic residues" evidence="1">
    <location>
        <begin position="2008"/>
        <end position="2017"/>
    </location>
</feature>
<feature type="compositionally biased region" description="Basic and acidic residues" evidence="1">
    <location>
        <begin position="2534"/>
        <end position="2551"/>
    </location>
</feature>
<feature type="compositionally biased region" description="Basic and acidic residues" evidence="1">
    <location>
        <begin position="2412"/>
        <end position="2424"/>
    </location>
</feature>
<feature type="compositionally biased region" description="Low complexity" evidence="1">
    <location>
        <begin position="1390"/>
        <end position="1412"/>
    </location>
</feature>
<evidence type="ECO:0000313" key="2">
    <source>
        <dbReference type="EMBL" id="KAK0450118.1"/>
    </source>
</evidence>
<feature type="region of interest" description="Disordered" evidence="1">
    <location>
        <begin position="1360"/>
        <end position="1379"/>
    </location>
</feature>
<feature type="compositionally biased region" description="Polar residues" evidence="1">
    <location>
        <begin position="2882"/>
        <end position="2906"/>
    </location>
</feature>
<feature type="compositionally biased region" description="Basic and acidic residues" evidence="1">
    <location>
        <begin position="2177"/>
        <end position="2189"/>
    </location>
</feature>
<feature type="region of interest" description="Disordered" evidence="1">
    <location>
        <begin position="1020"/>
        <end position="1076"/>
    </location>
</feature>
<feature type="region of interest" description="Disordered" evidence="1">
    <location>
        <begin position="2816"/>
        <end position="2939"/>
    </location>
</feature>
<dbReference type="EMBL" id="JAUEPT010000007">
    <property type="protein sequence ID" value="KAK0450118.1"/>
    <property type="molecule type" value="Genomic_DNA"/>
</dbReference>